<accession>A0A9E8LSS0</accession>
<name>A0A9E8LSS0_9BACI</name>
<evidence type="ECO:0008006" key="4">
    <source>
        <dbReference type="Google" id="ProtNLM"/>
    </source>
</evidence>
<dbReference type="AlphaFoldDB" id="A0A9E8LSS0"/>
<keyword evidence="1" id="KW-0472">Membrane</keyword>
<feature type="transmembrane region" description="Helical" evidence="1">
    <location>
        <begin position="196"/>
        <end position="214"/>
    </location>
</feature>
<sequence length="358" mass="41100">MKNPILAFLLSFFPGGGLLYLGKLRGIFYLIGIFFIPVFFIISGYYGELFAFGVILAFLLYFISFVDTIASSSKMLKKQTKIDGEMSSKSYESERFYTIILSFIPGLGHFQLGLMNRGITFLLAFFGTGIMVFFVTLLLSMEEFLVFGLILPVIWFYSFFDVMNQLSKKQNGEALIDTSILEDLEESRESGKKIKVVAKVLSLIPGVGHLYLGYQKRGFQLLAIFFLSIYLLDFLRLGLFLFIIPILWFYAFFDGLQKASTYEGEEIVDEPIIQSFANHQKWIGVAFIFIGLYYLAKNTLFPILEPIVWDLYNISIYYWFDQYFQTAVVSLLFIIGGIKLLVGNKKHISDSEENNRME</sequence>
<dbReference type="EMBL" id="CP106878">
    <property type="protein sequence ID" value="WAA08842.1"/>
    <property type="molecule type" value="Genomic_DNA"/>
</dbReference>
<dbReference type="RefSeq" id="WP_275416624.1">
    <property type="nucleotide sequence ID" value="NZ_CP106878.1"/>
</dbReference>
<organism evidence="2 3">
    <name type="scientific">Fervidibacillus albus</name>
    <dbReference type="NCBI Taxonomy" id="2980026"/>
    <lineage>
        <taxon>Bacteria</taxon>
        <taxon>Bacillati</taxon>
        <taxon>Bacillota</taxon>
        <taxon>Bacilli</taxon>
        <taxon>Bacillales</taxon>
        <taxon>Bacillaceae</taxon>
        <taxon>Fervidibacillus</taxon>
    </lineage>
</organism>
<dbReference type="Proteomes" id="UP001164718">
    <property type="component" value="Chromosome"/>
</dbReference>
<feature type="transmembrane region" description="Helical" evidence="1">
    <location>
        <begin position="6"/>
        <end position="22"/>
    </location>
</feature>
<evidence type="ECO:0000313" key="3">
    <source>
        <dbReference type="Proteomes" id="UP001164718"/>
    </source>
</evidence>
<feature type="transmembrane region" description="Helical" evidence="1">
    <location>
        <begin position="282"/>
        <end position="303"/>
    </location>
</feature>
<feature type="transmembrane region" description="Helical" evidence="1">
    <location>
        <begin position="119"/>
        <end position="138"/>
    </location>
</feature>
<evidence type="ECO:0000313" key="2">
    <source>
        <dbReference type="EMBL" id="WAA08842.1"/>
    </source>
</evidence>
<keyword evidence="1" id="KW-0812">Transmembrane</keyword>
<gene>
    <name evidence="2" type="ORF">OE104_09495</name>
</gene>
<evidence type="ECO:0000256" key="1">
    <source>
        <dbReference type="SAM" id="Phobius"/>
    </source>
</evidence>
<proteinExistence type="predicted"/>
<keyword evidence="1" id="KW-1133">Transmembrane helix</keyword>
<feature type="transmembrane region" description="Helical" evidence="1">
    <location>
        <begin position="234"/>
        <end position="253"/>
    </location>
</feature>
<keyword evidence="3" id="KW-1185">Reference proteome</keyword>
<protein>
    <recommendedName>
        <fullName evidence="4">Multi-TM2 domain-containing protein</fullName>
    </recommendedName>
</protein>
<feature type="transmembrane region" description="Helical" evidence="1">
    <location>
        <begin position="144"/>
        <end position="160"/>
    </location>
</feature>
<reference evidence="2" key="1">
    <citation type="submission" date="2022-09" db="EMBL/GenBank/DDBJ databases">
        <title>Complete Genomes of Fervidibacillus albus and Fervidibacillus halotolerans isolated from tidal flat sediments.</title>
        <authorList>
            <person name="Kwon K.K."/>
            <person name="Yang S.-H."/>
            <person name="Park M.J."/>
            <person name="Oh H.-M."/>
        </authorList>
    </citation>
    <scope>NUCLEOTIDE SEQUENCE</scope>
    <source>
        <strain evidence="2">MEBiC13591</strain>
    </source>
</reference>
<feature type="transmembrane region" description="Helical" evidence="1">
    <location>
        <begin position="323"/>
        <end position="342"/>
    </location>
</feature>
<feature type="transmembrane region" description="Helical" evidence="1">
    <location>
        <begin position="52"/>
        <end position="70"/>
    </location>
</feature>
<feature type="transmembrane region" description="Helical" evidence="1">
    <location>
        <begin position="27"/>
        <end position="46"/>
    </location>
</feature>
<dbReference type="KEGG" id="faf:OE104_09495"/>